<feature type="compositionally biased region" description="Basic and acidic residues" evidence="1">
    <location>
        <begin position="1"/>
        <end position="11"/>
    </location>
</feature>
<dbReference type="Proteomes" id="UP000694864">
    <property type="component" value="Chromosome 1"/>
</dbReference>
<feature type="region of interest" description="Disordered" evidence="1">
    <location>
        <begin position="110"/>
        <end position="167"/>
    </location>
</feature>
<organism evidence="2 3">
    <name type="scientific">Camelina sativa</name>
    <name type="common">False flax</name>
    <name type="synonym">Myagrum sativum</name>
    <dbReference type="NCBI Taxonomy" id="90675"/>
    <lineage>
        <taxon>Eukaryota</taxon>
        <taxon>Viridiplantae</taxon>
        <taxon>Streptophyta</taxon>
        <taxon>Embryophyta</taxon>
        <taxon>Tracheophyta</taxon>
        <taxon>Spermatophyta</taxon>
        <taxon>Magnoliopsida</taxon>
        <taxon>eudicotyledons</taxon>
        <taxon>Gunneridae</taxon>
        <taxon>Pentapetalae</taxon>
        <taxon>rosids</taxon>
        <taxon>malvids</taxon>
        <taxon>Brassicales</taxon>
        <taxon>Brassicaceae</taxon>
        <taxon>Camelineae</taxon>
        <taxon>Camelina</taxon>
    </lineage>
</organism>
<feature type="region of interest" description="Disordered" evidence="1">
    <location>
        <begin position="1"/>
        <end position="80"/>
    </location>
</feature>
<sequence length="325" mass="36489">METETEIKEEQWNNSICSFSSSRSSSITSDSSDGHFDIRHFPLPKPSLSASEAQKLRESHQAYDPNRIPSSVFSSKPGNPMEWSIASNESLFSIHDGAASGWRSAEMITQNNPVPLPLPLPPVKKPDESEKETIHAEEEPYQVEISDSEVDDNDDKEEKVSELESDDEFEEMIEAEVLVETETKVPIEKEVIEVVKEIKPEDSNSIVSHSPSISCRSDTSNNSIASFAFQVLKKDDVVIKTPSMEIKSHKQRPEYQLPLSPVLPLQPQPQPYAESSTLTELQPESQPQPQREASEKFESRTQSVKASRMGWFSCFQCPSKCGLFK</sequence>
<feature type="compositionally biased region" description="Low complexity" evidence="1">
    <location>
        <begin position="15"/>
        <end position="31"/>
    </location>
</feature>
<feature type="compositionally biased region" description="Acidic residues" evidence="1">
    <location>
        <begin position="146"/>
        <end position="155"/>
    </location>
</feature>
<proteinExistence type="predicted"/>
<dbReference type="GeneID" id="104728935"/>
<protein>
    <submittedName>
        <fullName evidence="3">Pinin-like</fullName>
    </submittedName>
</protein>
<name>A0ABM0UU21_CAMSA</name>
<evidence type="ECO:0000313" key="2">
    <source>
        <dbReference type="Proteomes" id="UP000694864"/>
    </source>
</evidence>
<feature type="compositionally biased region" description="Polar residues" evidence="1">
    <location>
        <begin position="68"/>
        <end position="77"/>
    </location>
</feature>
<evidence type="ECO:0000313" key="3">
    <source>
        <dbReference type="RefSeq" id="XP_010446376.1"/>
    </source>
</evidence>
<dbReference type="PANTHER" id="PTHR33673">
    <property type="entry name" value="SUPPRESSOR SRP40-LIKE PROTEIN"/>
    <property type="match status" value="1"/>
</dbReference>
<dbReference type="RefSeq" id="XP_010446376.1">
    <property type="nucleotide sequence ID" value="XM_010448074.1"/>
</dbReference>
<accession>A0ABM0UU21</accession>
<evidence type="ECO:0000256" key="1">
    <source>
        <dbReference type="SAM" id="MobiDB-lite"/>
    </source>
</evidence>
<feature type="region of interest" description="Disordered" evidence="1">
    <location>
        <begin position="260"/>
        <end position="301"/>
    </location>
</feature>
<keyword evidence="2" id="KW-1185">Reference proteome</keyword>
<feature type="compositionally biased region" description="Basic and acidic residues" evidence="1">
    <location>
        <begin position="124"/>
        <end position="138"/>
    </location>
</feature>
<dbReference type="PANTHER" id="PTHR33673:SF26">
    <property type="entry name" value="PININ-LIKE PROTEIN"/>
    <property type="match status" value="1"/>
</dbReference>
<gene>
    <name evidence="3" type="primary">LOC104728935</name>
</gene>
<feature type="compositionally biased region" description="Polar residues" evidence="1">
    <location>
        <begin position="273"/>
        <end position="291"/>
    </location>
</feature>
<reference evidence="2" key="1">
    <citation type="journal article" date="2014" name="Nat. Commun.">
        <title>The emerging biofuel crop Camelina sativa retains a highly undifferentiated hexaploid genome structure.</title>
        <authorList>
            <person name="Kagale S."/>
            <person name="Koh C."/>
            <person name="Nixon J."/>
            <person name="Bollina V."/>
            <person name="Clarke W.E."/>
            <person name="Tuteja R."/>
            <person name="Spillane C."/>
            <person name="Robinson S.J."/>
            <person name="Links M.G."/>
            <person name="Clarke C."/>
            <person name="Higgins E.E."/>
            <person name="Huebert T."/>
            <person name="Sharpe A.G."/>
            <person name="Parkin I.A."/>
        </authorList>
    </citation>
    <scope>NUCLEOTIDE SEQUENCE [LARGE SCALE GENOMIC DNA]</scope>
    <source>
        <strain evidence="2">cv. DH55</strain>
    </source>
</reference>
<feature type="compositionally biased region" description="Pro residues" evidence="1">
    <location>
        <begin position="114"/>
        <end position="123"/>
    </location>
</feature>
<reference evidence="3" key="2">
    <citation type="submission" date="2025-08" db="UniProtKB">
        <authorList>
            <consortium name="RefSeq"/>
        </authorList>
    </citation>
    <scope>IDENTIFICATION</scope>
    <source>
        <tissue evidence="3">Leaf</tissue>
    </source>
</reference>